<feature type="compositionally biased region" description="Basic and acidic residues" evidence="4">
    <location>
        <begin position="139"/>
        <end position="161"/>
    </location>
</feature>
<dbReference type="GO" id="GO:0007017">
    <property type="term" value="P:microtubule-based process"/>
    <property type="evidence" value="ECO:0007669"/>
    <property type="project" value="InterPro"/>
</dbReference>
<name>A0AA39R971_9LECA</name>
<evidence type="ECO:0000256" key="3">
    <source>
        <dbReference type="SAM" id="Coils"/>
    </source>
</evidence>
<comment type="caution">
    <text evidence="5">The sequence shown here is derived from an EMBL/GenBank/DDBJ whole genome shotgun (WGS) entry which is preliminary data.</text>
</comment>
<evidence type="ECO:0000256" key="1">
    <source>
        <dbReference type="ARBA" id="ARBA00004496"/>
    </source>
</evidence>
<feature type="region of interest" description="Disordered" evidence="4">
    <location>
        <begin position="139"/>
        <end position="165"/>
    </location>
</feature>
<dbReference type="Proteomes" id="UP001166286">
    <property type="component" value="Unassembled WGS sequence"/>
</dbReference>
<dbReference type="Pfam" id="PF04912">
    <property type="entry name" value="Dynamitin"/>
    <property type="match status" value="1"/>
</dbReference>
<keyword evidence="2" id="KW-0963">Cytoplasm</keyword>
<dbReference type="InterPro" id="IPR028133">
    <property type="entry name" value="Dynamitin"/>
</dbReference>
<evidence type="ECO:0000313" key="5">
    <source>
        <dbReference type="EMBL" id="KAK0515781.1"/>
    </source>
</evidence>
<comment type="subcellular location">
    <subcellularLocation>
        <location evidence="1">Cytoplasm</location>
    </subcellularLocation>
</comment>
<keyword evidence="3" id="KW-0175">Coiled coil</keyword>
<evidence type="ECO:0000256" key="2">
    <source>
        <dbReference type="ARBA" id="ARBA00022490"/>
    </source>
</evidence>
<evidence type="ECO:0000313" key="6">
    <source>
        <dbReference type="Proteomes" id="UP001166286"/>
    </source>
</evidence>
<feature type="compositionally biased region" description="Basic residues" evidence="4">
    <location>
        <begin position="87"/>
        <end position="102"/>
    </location>
</feature>
<feature type="compositionally biased region" description="Low complexity" evidence="4">
    <location>
        <begin position="31"/>
        <end position="40"/>
    </location>
</feature>
<feature type="coiled-coil region" evidence="3">
    <location>
        <begin position="293"/>
        <end position="327"/>
    </location>
</feature>
<dbReference type="EMBL" id="JAFEKC020000003">
    <property type="protein sequence ID" value="KAK0515781.1"/>
    <property type="molecule type" value="Genomic_DNA"/>
</dbReference>
<dbReference type="GO" id="GO:0005737">
    <property type="term" value="C:cytoplasm"/>
    <property type="evidence" value="ECO:0007669"/>
    <property type="project" value="UniProtKB-SubCell"/>
</dbReference>
<keyword evidence="6" id="KW-1185">Reference proteome</keyword>
<organism evidence="5 6">
    <name type="scientific">Cladonia borealis</name>
    <dbReference type="NCBI Taxonomy" id="184061"/>
    <lineage>
        <taxon>Eukaryota</taxon>
        <taxon>Fungi</taxon>
        <taxon>Dikarya</taxon>
        <taxon>Ascomycota</taxon>
        <taxon>Pezizomycotina</taxon>
        <taxon>Lecanoromycetes</taxon>
        <taxon>OSLEUM clade</taxon>
        <taxon>Lecanoromycetidae</taxon>
        <taxon>Lecanorales</taxon>
        <taxon>Lecanorineae</taxon>
        <taxon>Cladoniaceae</taxon>
        <taxon>Cladonia</taxon>
    </lineage>
</organism>
<feature type="coiled-coil region" evidence="3">
    <location>
        <begin position="407"/>
        <end position="434"/>
    </location>
</feature>
<accession>A0AA39R971</accession>
<feature type="region of interest" description="Disordered" evidence="4">
    <location>
        <begin position="1"/>
        <end position="125"/>
    </location>
</feature>
<dbReference type="PANTHER" id="PTHR15346">
    <property type="entry name" value="DYNACTIN SUBUNIT"/>
    <property type="match status" value="1"/>
</dbReference>
<dbReference type="GO" id="GO:0005869">
    <property type="term" value="C:dynactin complex"/>
    <property type="evidence" value="ECO:0007669"/>
    <property type="project" value="InterPro"/>
</dbReference>
<reference evidence="5" key="1">
    <citation type="submission" date="2023-03" db="EMBL/GenBank/DDBJ databases">
        <title>Complete genome of Cladonia borealis.</title>
        <authorList>
            <person name="Park H."/>
        </authorList>
    </citation>
    <scope>NUCLEOTIDE SEQUENCE</scope>
    <source>
        <strain evidence="5">ANT050790</strain>
    </source>
</reference>
<evidence type="ECO:0008006" key="7">
    <source>
        <dbReference type="Google" id="ProtNLM"/>
    </source>
</evidence>
<protein>
    <recommendedName>
        <fullName evidence="7">Dynactin subunit</fullName>
    </recommendedName>
</protein>
<sequence length="457" mass="50584">MSASTIRKYAGLPDLDQAAPDIYETPELTDDTSTYPTSTTLRSESPESSYNEDDTSGIVRHRLHADEARTHFEPADTGDHSLSGRISSKRKSYRSTSRKRRKDRPEMNGIINGLEVSSDEEDESLERKLARLRREVAEVKDEFERRETKPQDVTAKEKDNETGSLDALSQVLESVGPTTADGENGAANRLTRRLTSALKPNGVETNNLPAASAQQEGASSTYTVTYAPKYQEEHTLSKVSDFESRLTLIEAALGIDAIPLPTQDRSAAKAVIPTLDMLDKQLNTLTTSTDSSLDVIRRRVQQLTHDTEKLEQSRKSAKAAYEALRQETLSPTGKGGRSPAVNTVARLPEIEDPEVTSKINALYGTLNTIESLAPLLPSVLDRLRSLRTLHADAATASQTLSNVESRQEAMKDELEGWRQGLEKVEKAMEQGEQTMKANTEMVEGWVKELEERISKLN</sequence>
<evidence type="ECO:0000256" key="4">
    <source>
        <dbReference type="SAM" id="MobiDB-lite"/>
    </source>
</evidence>
<gene>
    <name evidence="5" type="ORF">JMJ35_001815</name>
</gene>
<dbReference type="AlphaFoldDB" id="A0AA39R971"/>
<feature type="compositionally biased region" description="Basic and acidic residues" evidence="4">
    <location>
        <begin position="64"/>
        <end position="79"/>
    </location>
</feature>
<proteinExistence type="predicted"/>